<feature type="transmembrane region" description="Helical" evidence="1">
    <location>
        <begin position="221"/>
        <end position="246"/>
    </location>
</feature>
<evidence type="ECO:0008006" key="6">
    <source>
        <dbReference type="Google" id="ProtNLM"/>
    </source>
</evidence>
<feature type="transmembrane region" description="Helical" evidence="1">
    <location>
        <begin position="170"/>
        <end position="200"/>
    </location>
</feature>
<evidence type="ECO:0000256" key="1">
    <source>
        <dbReference type="SAM" id="Phobius"/>
    </source>
</evidence>
<feature type="transmembrane region" description="Helical" evidence="1">
    <location>
        <begin position="79"/>
        <end position="107"/>
    </location>
</feature>
<dbReference type="RefSeq" id="WP_143005706.1">
    <property type="nucleotide sequence ID" value="NZ_CP091790.1"/>
</dbReference>
<feature type="transmembrane region" description="Helical" evidence="1">
    <location>
        <begin position="141"/>
        <end position="164"/>
    </location>
</feature>
<keyword evidence="4" id="KW-1185">Reference proteome</keyword>
<dbReference type="Proteomes" id="UP000199134">
    <property type="component" value="Unassembled WGS sequence"/>
</dbReference>
<reference evidence="3 4" key="1">
    <citation type="submission" date="2016-10" db="EMBL/GenBank/DDBJ databases">
        <authorList>
            <person name="Varghese N."/>
            <person name="Submissions S."/>
        </authorList>
    </citation>
    <scope>NUCLEOTIDE SEQUENCE</scope>
    <source>
        <strain evidence="3">BP1-145</strain>
        <strain evidence="4">BP1-148</strain>
    </source>
</reference>
<keyword evidence="1" id="KW-1133">Transmembrane helix</keyword>
<name>A0A1H0FEH6_9BACT</name>
<proteinExistence type="predicted"/>
<evidence type="ECO:0000313" key="4">
    <source>
        <dbReference type="Proteomes" id="UP000198779"/>
    </source>
</evidence>
<organism evidence="3 5">
    <name type="scientific">Prevotella communis</name>
    <dbReference type="NCBI Taxonomy" id="2913614"/>
    <lineage>
        <taxon>Bacteria</taxon>
        <taxon>Pseudomonadati</taxon>
        <taxon>Bacteroidota</taxon>
        <taxon>Bacteroidia</taxon>
        <taxon>Bacteroidales</taxon>
        <taxon>Prevotellaceae</taxon>
        <taxon>Prevotella</taxon>
    </lineage>
</organism>
<sequence length="327" mass="37243">MQIETPQIELYRVRTFTEKLTDTFNFLRDNWRSLLKYFLYLMLPTSIVVALPFNHFFEGYFKLITLAENPNAFSSSDAWLYGLSTVASVVLGLFSVILLQAFIFAMIRVYMRNPQRLKDIIYADFRDDLFFCFKRGCIESLVGVALAVVVALLFVAVIAIAFSVGAKFGAVISILGVIFLYVVLVIVLLPMMMVSPIYLLEDEIGVFAAYKKGFRLGFATWGGLFALLFVVGILSSVVQTVTMMPWYILSMVKMFFTLSNDMDKPFLHSFVFAFIQYLTCILMYLGYMLSEIFTLVAVTIQYGHASEKIDGKGVAQRIEKFDEFDNF</sequence>
<feature type="transmembrane region" description="Helical" evidence="1">
    <location>
        <begin position="266"/>
        <end position="285"/>
    </location>
</feature>
<evidence type="ECO:0000313" key="2">
    <source>
        <dbReference type="EMBL" id="SDG22767.1"/>
    </source>
</evidence>
<evidence type="ECO:0000313" key="5">
    <source>
        <dbReference type="Proteomes" id="UP000199134"/>
    </source>
</evidence>
<gene>
    <name evidence="3" type="ORF">SAMN04487900_105134</name>
    <name evidence="2" type="ORF">SAMN04487901_101329</name>
</gene>
<feature type="transmembrane region" description="Helical" evidence="1">
    <location>
        <begin position="37"/>
        <end position="57"/>
    </location>
</feature>
<accession>A0A1H0FEH6</accession>
<reference evidence="2 5" key="2">
    <citation type="submission" date="2016-10" db="EMBL/GenBank/DDBJ databases">
        <authorList>
            <person name="de Groot N.N."/>
        </authorList>
    </citation>
    <scope>NUCLEOTIDE SEQUENCE [LARGE SCALE GENOMIC DNA]</scope>
    <source>
        <strain evidence="5">BP1-145</strain>
        <strain evidence="2">BP1-148</strain>
    </source>
</reference>
<accession>A0A1G7SI80</accession>
<protein>
    <recommendedName>
        <fullName evidence="6">Membrane domain of glycerophosphoryl diester phosphodiesterase</fullName>
    </recommendedName>
</protein>
<keyword evidence="1" id="KW-0472">Membrane</keyword>
<dbReference type="EMBL" id="FNCQ01000001">
    <property type="protein sequence ID" value="SDG22767.1"/>
    <property type="molecule type" value="Genomic_DNA"/>
</dbReference>
<dbReference type="STRING" id="645274.SAMN04487901_101329"/>
<keyword evidence="1" id="KW-0812">Transmembrane</keyword>
<evidence type="ECO:0000313" key="3">
    <source>
        <dbReference type="EMBL" id="SDN93006.1"/>
    </source>
</evidence>
<dbReference type="EMBL" id="FNIW01000005">
    <property type="protein sequence ID" value="SDN93006.1"/>
    <property type="molecule type" value="Genomic_DNA"/>
</dbReference>
<dbReference type="AlphaFoldDB" id="A0A1H0FEH6"/>
<dbReference type="OrthoDB" id="1049480at2"/>
<dbReference type="Proteomes" id="UP000198779">
    <property type="component" value="Unassembled WGS sequence"/>
</dbReference>